<evidence type="ECO:0000313" key="5">
    <source>
        <dbReference type="EMBL" id="GLS26167.1"/>
    </source>
</evidence>
<keyword evidence="1" id="KW-1188">Viral release from host cell</keyword>
<dbReference type="EMBL" id="BSPD01000039">
    <property type="protein sequence ID" value="GLS26167.1"/>
    <property type="molecule type" value="Genomic_DNA"/>
</dbReference>
<dbReference type="InterPro" id="IPR010332">
    <property type="entry name" value="ATPase_terminase-su_N"/>
</dbReference>
<accession>A0AA37WPK3</accession>
<dbReference type="InterPro" id="IPR027417">
    <property type="entry name" value="P-loop_NTPase"/>
</dbReference>
<dbReference type="SUPFAM" id="SSF46689">
    <property type="entry name" value="Homeodomain-like"/>
    <property type="match status" value="1"/>
</dbReference>
<comment type="caution">
    <text evidence="5">The sequence shown here is derived from an EMBL/GenBank/DDBJ whole genome shotgun (WGS) entry which is preliminary data.</text>
</comment>
<dbReference type="InterPro" id="IPR009057">
    <property type="entry name" value="Homeodomain-like_sf"/>
</dbReference>
<protein>
    <recommendedName>
        <fullName evidence="7">Terminase</fullName>
    </recommendedName>
</protein>
<organism evidence="5 6">
    <name type="scientific">Marinibactrum halimedae</name>
    <dbReference type="NCBI Taxonomy" id="1444977"/>
    <lineage>
        <taxon>Bacteria</taxon>
        <taxon>Pseudomonadati</taxon>
        <taxon>Pseudomonadota</taxon>
        <taxon>Gammaproteobacteria</taxon>
        <taxon>Cellvibrionales</taxon>
        <taxon>Cellvibrionaceae</taxon>
        <taxon>Marinibactrum</taxon>
    </lineage>
</organism>
<evidence type="ECO:0000259" key="3">
    <source>
        <dbReference type="Pfam" id="PF06056"/>
    </source>
</evidence>
<evidence type="ECO:0000313" key="6">
    <source>
        <dbReference type="Proteomes" id="UP001156870"/>
    </source>
</evidence>
<name>A0AA37WPK3_9GAMM</name>
<dbReference type="InterPro" id="IPR035421">
    <property type="entry name" value="Terminase_6C"/>
</dbReference>
<feature type="domain" description="Terminase large subunit gp17-like C-terminal" evidence="4">
    <location>
        <begin position="434"/>
        <end position="589"/>
    </location>
</feature>
<reference evidence="5 6" key="1">
    <citation type="journal article" date="2014" name="Int. J. Syst. Evol. Microbiol.">
        <title>Complete genome sequence of Corynebacterium casei LMG S-19264T (=DSM 44701T), isolated from a smear-ripened cheese.</title>
        <authorList>
            <consortium name="US DOE Joint Genome Institute (JGI-PGF)"/>
            <person name="Walter F."/>
            <person name="Albersmeier A."/>
            <person name="Kalinowski J."/>
            <person name="Ruckert C."/>
        </authorList>
    </citation>
    <scope>NUCLEOTIDE SEQUENCE [LARGE SCALE GENOMIC DNA]</scope>
    <source>
        <strain evidence="5 6">NBRC 110095</strain>
    </source>
</reference>
<dbReference type="Proteomes" id="UP001156870">
    <property type="component" value="Unassembled WGS sequence"/>
</dbReference>
<keyword evidence="6" id="KW-1185">Reference proteome</keyword>
<feature type="region of interest" description="Disordered" evidence="2">
    <location>
        <begin position="118"/>
        <end position="140"/>
    </location>
</feature>
<evidence type="ECO:0008006" key="7">
    <source>
        <dbReference type="Google" id="ProtNLM"/>
    </source>
</evidence>
<evidence type="ECO:0000259" key="4">
    <source>
        <dbReference type="Pfam" id="PF17289"/>
    </source>
</evidence>
<gene>
    <name evidence="5" type="ORF">GCM10007877_18820</name>
</gene>
<dbReference type="Gene3D" id="3.30.420.240">
    <property type="match status" value="1"/>
</dbReference>
<proteinExistence type="predicted"/>
<evidence type="ECO:0000256" key="1">
    <source>
        <dbReference type="ARBA" id="ARBA00022612"/>
    </source>
</evidence>
<dbReference type="Pfam" id="PF03237">
    <property type="entry name" value="Terminase_6N"/>
    <property type="match status" value="1"/>
</dbReference>
<feature type="domain" description="Terminase ATPase subunit N-terminal" evidence="3">
    <location>
        <begin position="8"/>
        <end position="64"/>
    </location>
</feature>
<sequence>MPSAYSPEIRRQARQLYIQRYSPEDIAKQLGINSARTIYYWAKKEEWENHVPHKTLEELYVRRITLLVNKPNKTDADYREHTFLSEQLLQAQQMKLKDTQIEKEKAIIEQIRNGEKPLPNAIQNDLKGEGKPARKEKRKRKVKNDISHITEEQLTEIRNELFQTYQLRWYDNKHHRNRFILKSRQIGATYYFSWEALEDAILSGENQVFISASKKQAEIFKGYIAAFAHKYFDITLTGETPTLSNGAQFQFGSTNARTVQGYNGHLYVDEVFWIPSFKDLNKVIKPIASQKHLRKTYFSTPSVESHGAFPLWSGDEWKNRPRGKAEKTKREKVEFDLSHATLKEGHLGPDKIWRNIVTIEDAIEQGCDRFSLDDIKEENTAFEYDQLYLCKFMREGESVFKLDSLLACAANADTWTDFNPKAERPFTNFAVWLGYDPARRGDKSMLVIVAPPGKPGKPYRVLDKMSLSGSWENQAARIQEVTQRYQVDFIGVDSTGPGMGVSEKLTNQHRNVLPLHYSQDLKTELVLRAQGLIDAGLLKWPEDYTDIAQGFLQIRQEATKHDNITYVADRNKTAGHADAAWAIMNALANQPLTGPGKPSTWHLAS</sequence>
<dbReference type="Gene3D" id="3.40.50.300">
    <property type="entry name" value="P-loop containing nucleotide triphosphate hydrolases"/>
    <property type="match status" value="1"/>
</dbReference>
<dbReference type="RefSeq" id="WP_232593065.1">
    <property type="nucleotide sequence ID" value="NZ_BSPD01000039.1"/>
</dbReference>
<dbReference type="AlphaFoldDB" id="A0AA37WPK3"/>
<dbReference type="Pfam" id="PF17289">
    <property type="entry name" value="Terminase_6C"/>
    <property type="match status" value="1"/>
</dbReference>
<dbReference type="Pfam" id="PF06056">
    <property type="entry name" value="Terminase_5"/>
    <property type="match status" value="1"/>
</dbReference>
<evidence type="ECO:0000256" key="2">
    <source>
        <dbReference type="SAM" id="MobiDB-lite"/>
    </source>
</evidence>